<dbReference type="OrthoDB" id="410104at2759"/>
<keyword evidence="3" id="KW-1185">Reference proteome</keyword>
<dbReference type="InterPro" id="IPR000477">
    <property type="entry name" value="RT_dom"/>
</dbReference>
<proteinExistence type="predicted"/>
<evidence type="ECO:0000313" key="2">
    <source>
        <dbReference type="EMBL" id="EYC29319.1"/>
    </source>
</evidence>
<dbReference type="InterPro" id="IPR043502">
    <property type="entry name" value="DNA/RNA_pol_sf"/>
</dbReference>
<dbReference type="EMBL" id="JARK01001342">
    <property type="protein sequence ID" value="EYC29319.1"/>
    <property type="molecule type" value="Genomic_DNA"/>
</dbReference>
<evidence type="ECO:0000259" key="1">
    <source>
        <dbReference type="PROSITE" id="PS50878"/>
    </source>
</evidence>
<sequence>MAMENIVQQFYTELFLSSTLVPRCPLPPPDDLLPILECRESKTILLFKKRSAGRYCRLPPNQSALGCIQDVHQDPPQPHGKNFGRLPTSTASRFRKNFSCMDRQQAVTQLIEMSREYQLPPVLVFVDCKKAFDSVETNAVLNALAHAGVPSVYIRLLKQCFSDNSAIIQLFDRKLKILIERGVRKGNTISPKLFTAALQYAMSKLDWEDKAYSIDGTKISNLRSADDIVLIANSAAEMETMVNELNVAGLKIGLEINMSKT</sequence>
<feature type="domain" description="Reverse transcriptase" evidence="1">
    <location>
        <begin position="1"/>
        <end position="261"/>
    </location>
</feature>
<gene>
    <name evidence="2" type="primary">Acey_s0006.g2912</name>
    <name evidence="2" type="ORF">Y032_0006g2912</name>
</gene>
<dbReference type="PANTHER" id="PTHR47027">
    <property type="entry name" value="REVERSE TRANSCRIPTASE DOMAIN-CONTAINING PROTEIN"/>
    <property type="match status" value="1"/>
</dbReference>
<dbReference type="Pfam" id="PF00078">
    <property type="entry name" value="RVT_1"/>
    <property type="match status" value="1"/>
</dbReference>
<protein>
    <recommendedName>
        <fullName evidence="1">Reverse transcriptase domain-containing protein</fullName>
    </recommendedName>
</protein>
<dbReference type="Proteomes" id="UP000024635">
    <property type="component" value="Unassembled WGS sequence"/>
</dbReference>
<evidence type="ECO:0000313" key="3">
    <source>
        <dbReference type="Proteomes" id="UP000024635"/>
    </source>
</evidence>
<dbReference type="AlphaFoldDB" id="A0A016VNZ8"/>
<reference evidence="3" key="1">
    <citation type="journal article" date="2015" name="Nat. Genet.">
        <title>The genome and transcriptome of the zoonotic hookworm Ancylostoma ceylanicum identify infection-specific gene families.</title>
        <authorList>
            <person name="Schwarz E.M."/>
            <person name="Hu Y."/>
            <person name="Antoshechkin I."/>
            <person name="Miller M.M."/>
            <person name="Sternberg P.W."/>
            <person name="Aroian R.V."/>
        </authorList>
    </citation>
    <scope>NUCLEOTIDE SEQUENCE</scope>
    <source>
        <strain evidence="3">HY135</strain>
    </source>
</reference>
<dbReference type="PROSITE" id="PS50878">
    <property type="entry name" value="RT_POL"/>
    <property type="match status" value="1"/>
</dbReference>
<name>A0A016VNZ8_9BILA</name>
<comment type="caution">
    <text evidence="2">The sequence shown here is derived from an EMBL/GenBank/DDBJ whole genome shotgun (WGS) entry which is preliminary data.</text>
</comment>
<accession>A0A016VNZ8</accession>
<organism evidence="2 3">
    <name type="scientific">Ancylostoma ceylanicum</name>
    <dbReference type="NCBI Taxonomy" id="53326"/>
    <lineage>
        <taxon>Eukaryota</taxon>
        <taxon>Metazoa</taxon>
        <taxon>Ecdysozoa</taxon>
        <taxon>Nematoda</taxon>
        <taxon>Chromadorea</taxon>
        <taxon>Rhabditida</taxon>
        <taxon>Rhabditina</taxon>
        <taxon>Rhabditomorpha</taxon>
        <taxon>Strongyloidea</taxon>
        <taxon>Ancylostomatidae</taxon>
        <taxon>Ancylostomatinae</taxon>
        <taxon>Ancylostoma</taxon>
    </lineage>
</organism>
<dbReference type="PANTHER" id="PTHR47027:SF29">
    <property type="entry name" value="C2H2-TYPE DOMAIN-CONTAINING PROTEIN"/>
    <property type="match status" value="1"/>
</dbReference>
<dbReference type="SUPFAM" id="SSF56672">
    <property type="entry name" value="DNA/RNA polymerases"/>
    <property type="match status" value="1"/>
</dbReference>